<feature type="region of interest" description="Disordered" evidence="1">
    <location>
        <begin position="144"/>
        <end position="163"/>
    </location>
</feature>
<name>A0A7J7U5M3_MYOMY</name>
<sequence>MGGCGCRFQALAPTLANGLWSAVCHVRQLCLSLWVLGIVATGSSPTDPPDLDFCLAKAKGSQAACHCRMQGGLTRGGILCISVFSTTSRNHSCYWEEKPNRCYFKSYVKKIREKETERQHSLCPQDNHLARVDQATGTVMKAPLQAGTPPNRPSTPSQSPGAWTLQITVT</sequence>
<accession>A0A7J7U5M3</accession>
<reference evidence="3 4" key="1">
    <citation type="journal article" date="2020" name="Nature">
        <title>Six reference-quality genomes reveal evolution of bat adaptations.</title>
        <authorList>
            <person name="Jebb D."/>
            <person name="Huang Z."/>
            <person name="Pippel M."/>
            <person name="Hughes G.M."/>
            <person name="Lavrichenko K."/>
            <person name="Devanna P."/>
            <person name="Winkler S."/>
            <person name="Jermiin L.S."/>
            <person name="Skirmuntt E.C."/>
            <person name="Katzourakis A."/>
            <person name="Burkitt-Gray L."/>
            <person name="Ray D.A."/>
            <person name="Sullivan K.A.M."/>
            <person name="Roscito J.G."/>
            <person name="Kirilenko B.M."/>
            <person name="Davalos L.M."/>
            <person name="Corthals A.P."/>
            <person name="Power M.L."/>
            <person name="Jones G."/>
            <person name="Ransome R.D."/>
            <person name="Dechmann D.K.N."/>
            <person name="Locatelli A.G."/>
            <person name="Puechmaille S.J."/>
            <person name="Fedrigo O."/>
            <person name="Jarvis E.D."/>
            <person name="Hiller M."/>
            <person name="Vernes S.C."/>
            <person name="Myers E.W."/>
            <person name="Teeling E.C."/>
        </authorList>
    </citation>
    <scope>NUCLEOTIDE SEQUENCE [LARGE SCALE GENOMIC DNA]</scope>
    <source>
        <strain evidence="3">MMyoMyo1</strain>
        <tissue evidence="3">Flight muscle</tissue>
    </source>
</reference>
<dbReference type="EMBL" id="JABWUV010000014">
    <property type="protein sequence ID" value="KAF6308086.1"/>
    <property type="molecule type" value="Genomic_DNA"/>
</dbReference>
<feature type="signal peptide" evidence="2">
    <location>
        <begin position="1"/>
        <end position="45"/>
    </location>
</feature>
<proteinExistence type="predicted"/>
<evidence type="ECO:0000256" key="2">
    <source>
        <dbReference type="SAM" id="SignalP"/>
    </source>
</evidence>
<protein>
    <submittedName>
        <fullName evidence="3">Uncharacterized protein</fullName>
    </submittedName>
</protein>
<feature type="chain" id="PRO_5029536468" evidence="2">
    <location>
        <begin position="46"/>
        <end position="170"/>
    </location>
</feature>
<organism evidence="3 4">
    <name type="scientific">Myotis myotis</name>
    <name type="common">Greater mouse-eared bat</name>
    <name type="synonym">Vespertilio myotis</name>
    <dbReference type="NCBI Taxonomy" id="51298"/>
    <lineage>
        <taxon>Eukaryota</taxon>
        <taxon>Metazoa</taxon>
        <taxon>Chordata</taxon>
        <taxon>Craniata</taxon>
        <taxon>Vertebrata</taxon>
        <taxon>Euteleostomi</taxon>
        <taxon>Mammalia</taxon>
        <taxon>Eutheria</taxon>
        <taxon>Laurasiatheria</taxon>
        <taxon>Chiroptera</taxon>
        <taxon>Yangochiroptera</taxon>
        <taxon>Vespertilionidae</taxon>
        <taxon>Myotis</taxon>
    </lineage>
</organism>
<feature type="compositionally biased region" description="Polar residues" evidence="1">
    <location>
        <begin position="154"/>
        <end position="163"/>
    </location>
</feature>
<evidence type="ECO:0000313" key="4">
    <source>
        <dbReference type="Proteomes" id="UP000527355"/>
    </source>
</evidence>
<dbReference type="Proteomes" id="UP000527355">
    <property type="component" value="Unassembled WGS sequence"/>
</dbReference>
<keyword evidence="4" id="KW-1185">Reference proteome</keyword>
<dbReference type="AlphaFoldDB" id="A0A7J7U5M3"/>
<gene>
    <name evidence="3" type="ORF">mMyoMyo1_008864</name>
</gene>
<keyword evidence="2" id="KW-0732">Signal</keyword>
<evidence type="ECO:0000313" key="3">
    <source>
        <dbReference type="EMBL" id="KAF6308086.1"/>
    </source>
</evidence>
<comment type="caution">
    <text evidence="3">The sequence shown here is derived from an EMBL/GenBank/DDBJ whole genome shotgun (WGS) entry which is preliminary data.</text>
</comment>
<evidence type="ECO:0000256" key="1">
    <source>
        <dbReference type="SAM" id="MobiDB-lite"/>
    </source>
</evidence>